<dbReference type="Proteomes" id="UP000077961">
    <property type="component" value="Unassembled WGS sequence"/>
</dbReference>
<keyword evidence="2" id="KW-1185">Reference proteome</keyword>
<sequence length="91" mass="9492">MAVSARLTGNRIENGTGVVTIGVSARTPIVIMLPRASMMVTPATTSCPEPSGSTKDSTKVNKPGVTMIAIKSSAQLMFVWASQLRGSVRDA</sequence>
<reference evidence="1 2" key="1">
    <citation type="submission" date="2016-04" db="EMBL/GenBank/DDBJ databases">
        <title>Reclassification of Paraburkholderia panaciterrae (Farh et al. 2015) Dobritsa &amp; Samadpour 2016 as a later homotypic synonym of Paraburkholderia ginsengiterrae (Farh et al. 2015) Dobritsa &amp; Samadpour 2016.</title>
        <authorList>
            <person name="Dobritsa A.P."/>
            <person name="Kutumbaka K."/>
            <person name="Samadpour M."/>
        </authorList>
    </citation>
    <scope>NUCLEOTIDE SEQUENCE [LARGE SCALE GENOMIC DNA]</scope>
    <source>
        <strain evidence="1 2">DCY85-1</strain>
    </source>
</reference>
<comment type="caution">
    <text evidence="1">The sequence shown here is derived from an EMBL/GenBank/DDBJ whole genome shotgun (WGS) entry which is preliminary data.</text>
</comment>
<name>A0ABX2V3R2_9BURK</name>
<protein>
    <recommendedName>
        <fullName evidence="3">Right handed beta helix domain-containing protein</fullName>
    </recommendedName>
</protein>
<evidence type="ECO:0008006" key="3">
    <source>
        <dbReference type="Google" id="ProtNLM"/>
    </source>
</evidence>
<accession>A0ABX2V3R2</accession>
<evidence type="ECO:0000313" key="2">
    <source>
        <dbReference type="Proteomes" id="UP000077961"/>
    </source>
</evidence>
<gene>
    <name evidence="1" type="ORF">A6V36_37585</name>
</gene>
<organism evidence="1 2">
    <name type="scientific">Paraburkholderia ginsengiterrae</name>
    <dbReference type="NCBI Taxonomy" id="1462993"/>
    <lineage>
        <taxon>Bacteria</taxon>
        <taxon>Pseudomonadati</taxon>
        <taxon>Pseudomonadota</taxon>
        <taxon>Betaproteobacteria</taxon>
        <taxon>Burkholderiales</taxon>
        <taxon>Burkholderiaceae</taxon>
        <taxon>Paraburkholderia</taxon>
    </lineage>
</organism>
<evidence type="ECO:0000313" key="1">
    <source>
        <dbReference type="EMBL" id="OAJ63594.1"/>
    </source>
</evidence>
<dbReference type="EMBL" id="LXJZ01000018">
    <property type="protein sequence ID" value="OAJ63594.1"/>
    <property type="molecule type" value="Genomic_DNA"/>
</dbReference>
<proteinExistence type="predicted"/>